<dbReference type="EMBL" id="SMKP01000071">
    <property type="protein sequence ID" value="TDD18428.1"/>
    <property type="molecule type" value="Genomic_DNA"/>
</dbReference>
<dbReference type="GO" id="GO:1900376">
    <property type="term" value="P:regulation of secondary metabolite biosynthetic process"/>
    <property type="evidence" value="ECO:0007669"/>
    <property type="project" value="TreeGrafter"/>
</dbReference>
<dbReference type="InterPro" id="IPR002481">
    <property type="entry name" value="FUR"/>
</dbReference>
<evidence type="ECO:0000313" key="4">
    <source>
        <dbReference type="Proteomes" id="UP000294543"/>
    </source>
</evidence>
<protein>
    <submittedName>
        <fullName evidence="3">Transcriptional repressor</fullName>
    </submittedName>
</protein>
<dbReference type="GO" id="GO:0045892">
    <property type="term" value="P:negative regulation of DNA-templated transcription"/>
    <property type="evidence" value="ECO:0007669"/>
    <property type="project" value="TreeGrafter"/>
</dbReference>
<dbReference type="RefSeq" id="WP_132511866.1">
    <property type="nucleotide sequence ID" value="NZ_SMKP01000071.1"/>
</dbReference>
<dbReference type="Proteomes" id="UP000294543">
    <property type="component" value="Unassembled WGS sequence"/>
</dbReference>
<evidence type="ECO:0000313" key="3">
    <source>
        <dbReference type="EMBL" id="TDD18428.1"/>
    </source>
</evidence>
<dbReference type="OrthoDB" id="8659436at2"/>
<comment type="cofactor">
    <cofactor evidence="2">
        <name>Zn(2+)</name>
        <dbReference type="ChEBI" id="CHEBI:29105"/>
    </cofactor>
    <text evidence="2">Binds 1 zinc ion per subunit.</text>
</comment>
<keyword evidence="4" id="KW-1185">Reference proteome</keyword>
<dbReference type="AlphaFoldDB" id="A0A4R4WH12"/>
<dbReference type="GO" id="GO:0005829">
    <property type="term" value="C:cytosol"/>
    <property type="evidence" value="ECO:0007669"/>
    <property type="project" value="TreeGrafter"/>
</dbReference>
<dbReference type="InterPro" id="IPR036390">
    <property type="entry name" value="WH_DNA-bd_sf"/>
</dbReference>
<dbReference type="GO" id="GO:0000976">
    <property type="term" value="F:transcription cis-regulatory region binding"/>
    <property type="evidence" value="ECO:0007669"/>
    <property type="project" value="TreeGrafter"/>
</dbReference>
<feature type="binding site" evidence="2">
    <location>
        <position position="97"/>
    </location>
    <ligand>
        <name>Zn(2+)</name>
        <dbReference type="ChEBI" id="CHEBI:29105"/>
    </ligand>
</feature>
<keyword evidence="2" id="KW-0479">Metal-binding</keyword>
<proteinExistence type="predicted"/>
<dbReference type="GO" id="GO:0003700">
    <property type="term" value="F:DNA-binding transcription factor activity"/>
    <property type="evidence" value="ECO:0007669"/>
    <property type="project" value="InterPro"/>
</dbReference>
<dbReference type="GO" id="GO:0008270">
    <property type="term" value="F:zinc ion binding"/>
    <property type="evidence" value="ECO:0007669"/>
    <property type="project" value="TreeGrafter"/>
</dbReference>
<sequence>MADTERWEPILAAVGIRATNQRLLVLDALAAHRLPVSAQRVHAELQDRGERTGLTTVYRALASMTEAGLVHAFTHAGEAVYRLCGSAEHHHLVCRVCGLVAEREEKDLVDGFRAEEVYGICAACAER</sequence>
<name>A0A4R4WH12_9ACTN</name>
<dbReference type="SUPFAM" id="SSF46785">
    <property type="entry name" value="Winged helix' DNA-binding domain"/>
    <property type="match status" value="1"/>
</dbReference>
<dbReference type="Gene3D" id="1.10.10.10">
    <property type="entry name" value="Winged helix-like DNA-binding domain superfamily/Winged helix DNA-binding domain"/>
    <property type="match status" value="1"/>
</dbReference>
<dbReference type="CDD" id="cd07153">
    <property type="entry name" value="Fur_like"/>
    <property type="match status" value="1"/>
</dbReference>
<evidence type="ECO:0000256" key="2">
    <source>
        <dbReference type="PIRSR" id="PIRSR602481-1"/>
    </source>
</evidence>
<keyword evidence="2" id="KW-0862">Zinc</keyword>
<organism evidence="3 4">
    <name type="scientific">Nonomuraea diastatica</name>
    <dbReference type="NCBI Taxonomy" id="1848329"/>
    <lineage>
        <taxon>Bacteria</taxon>
        <taxon>Bacillati</taxon>
        <taxon>Actinomycetota</taxon>
        <taxon>Actinomycetes</taxon>
        <taxon>Streptosporangiales</taxon>
        <taxon>Streptosporangiaceae</taxon>
        <taxon>Nonomuraea</taxon>
    </lineage>
</organism>
<dbReference type="Pfam" id="PF01475">
    <property type="entry name" value="FUR"/>
    <property type="match status" value="1"/>
</dbReference>
<gene>
    <name evidence="3" type="ORF">E1294_24410</name>
</gene>
<dbReference type="InterPro" id="IPR036388">
    <property type="entry name" value="WH-like_DNA-bd_sf"/>
</dbReference>
<reference evidence="3 4" key="1">
    <citation type="submission" date="2019-03" db="EMBL/GenBank/DDBJ databases">
        <title>Draft genome sequences of novel Actinobacteria.</title>
        <authorList>
            <person name="Sahin N."/>
            <person name="Ay H."/>
            <person name="Saygin H."/>
        </authorList>
    </citation>
    <scope>NUCLEOTIDE SEQUENCE [LARGE SCALE GENOMIC DNA]</scope>
    <source>
        <strain evidence="3 4">KC712</strain>
    </source>
</reference>
<feature type="binding site" evidence="2">
    <location>
        <position position="94"/>
    </location>
    <ligand>
        <name>Zn(2+)</name>
        <dbReference type="ChEBI" id="CHEBI:29105"/>
    </ligand>
</feature>
<dbReference type="PANTHER" id="PTHR33202">
    <property type="entry name" value="ZINC UPTAKE REGULATION PROTEIN"/>
    <property type="match status" value="1"/>
</dbReference>
<accession>A0A4R4WH12</accession>
<comment type="subunit">
    <text evidence="1">Homodimer.</text>
</comment>
<comment type="caution">
    <text evidence="3">The sequence shown here is derived from an EMBL/GenBank/DDBJ whole genome shotgun (WGS) entry which is preliminary data.</text>
</comment>
<evidence type="ECO:0000256" key="1">
    <source>
        <dbReference type="ARBA" id="ARBA00011738"/>
    </source>
</evidence>
<dbReference type="PANTHER" id="PTHR33202:SF2">
    <property type="entry name" value="FERRIC UPTAKE REGULATION PROTEIN"/>
    <property type="match status" value="1"/>
</dbReference>